<dbReference type="Pfam" id="PF20891">
    <property type="entry name" value="DUF6844"/>
    <property type="match status" value="1"/>
</dbReference>
<feature type="chain" id="PRO_5016722585" description="DUF6844 domain-containing protein" evidence="1">
    <location>
        <begin position="22"/>
        <end position="475"/>
    </location>
</feature>
<evidence type="ECO:0000256" key="1">
    <source>
        <dbReference type="SAM" id="SignalP"/>
    </source>
</evidence>
<dbReference type="KEGG" id="gho:AL542_01845"/>
<dbReference type="RefSeq" id="WP_005502566.1">
    <property type="nucleotide sequence ID" value="NZ_CABMOB010000001.1"/>
</dbReference>
<reference evidence="3 4" key="1">
    <citation type="submission" date="2018-06" db="EMBL/GenBank/DDBJ databases">
        <authorList>
            <consortium name="Pathogen Informatics"/>
            <person name="Doyle S."/>
        </authorList>
    </citation>
    <scope>NUCLEOTIDE SEQUENCE [LARGE SCALE GENOMIC DNA]</scope>
    <source>
        <strain evidence="3 4">NCTC11645</strain>
    </source>
</reference>
<name>A0A377J8B7_GRIHO</name>
<evidence type="ECO:0000313" key="4">
    <source>
        <dbReference type="Proteomes" id="UP000254512"/>
    </source>
</evidence>
<organism evidence="3 4">
    <name type="scientific">Grimontia hollisae</name>
    <name type="common">Vibrio hollisae</name>
    <dbReference type="NCBI Taxonomy" id="673"/>
    <lineage>
        <taxon>Bacteria</taxon>
        <taxon>Pseudomonadati</taxon>
        <taxon>Pseudomonadota</taxon>
        <taxon>Gammaproteobacteria</taxon>
        <taxon>Vibrionales</taxon>
        <taxon>Vibrionaceae</taxon>
        <taxon>Grimontia</taxon>
    </lineage>
</organism>
<feature type="domain" description="DUF6844" evidence="2">
    <location>
        <begin position="159"/>
        <end position="254"/>
    </location>
</feature>
<dbReference type="EMBL" id="UGHD01000003">
    <property type="protein sequence ID" value="STO98752.1"/>
    <property type="molecule type" value="Genomic_DNA"/>
</dbReference>
<evidence type="ECO:0000259" key="2">
    <source>
        <dbReference type="Pfam" id="PF20891"/>
    </source>
</evidence>
<dbReference type="InterPro" id="IPR049286">
    <property type="entry name" value="DUF6844"/>
</dbReference>
<accession>A0A377J8B7</accession>
<gene>
    <name evidence="3" type="ORF">NCTC11645_03740</name>
</gene>
<protein>
    <recommendedName>
        <fullName evidence="2">DUF6844 domain-containing protein</fullName>
    </recommendedName>
</protein>
<proteinExistence type="predicted"/>
<feature type="signal peptide" evidence="1">
    <location>
        <begin position="1"/>
        <end position="21"/>
    </location>
</feature>
<keyword evidence="1" id="KW-0732">Signal</keyword>
<sequence>MKLNKLLTAMLVAGLSLTAAASDEVKRVDTTVTAEVTEDVAGKQTDSDVVQVKDDVDTADVIDEKLNTYIAKIKRNLHNQGKQHSVFVYSGSAEIMADRNDPRWTEFRVAALDKAVLEAQKEYLQTLNTNVDNNMLYSMTKNSGLPTPTEEDFQSDSKMASFIDKVVAVLEGKLDKELQEMGIDPKEFDTAPPSIKRDLFKESVIKQTVRASYGDLAGMMVIKTFEEIRDSGQGTVGVVLALSANKRDQVRAMIDSDGQIAPQKDKANPKMTSIYDMFYNQKDTLYLKAGTQVAYDSEGYPMLISYGQAGVTYASSSAERKIERKAAKSFATNNAWASLAQTYNLNGDFQESTSEESRVSKSEQFDLIAGAVRKKSPGLTNELIKAVEQSASMTSSLQNMTGVSTEFEWSRKHPVMGHEMVGTVLVWHPKKIVSTKNMANGMRADKLEQEALGAESLSGSINSAESEDMFDAADF</sequence>
<dbReference type="AlphaFoldDB" id="A0A377J8B7"/>
<dbReference type="Proteomes" id="UP000254512">
    <property type="component" value="Unassembled WGS sequence"/>
</dbReference>
<evidence type="ECO:0000313" key="3">
    <source>
        <dbReference type="EMBL" id="STO98752.1"/>
    </source>
</evidence>
<dbReference type="GeneID" id="58894621"/>